<keyword evidence="3 8" id="KW-0812">Transmembrane</keyword>
<evidence type="ECO:0000256" key="3">
    <source>
        <dbReference type="ARBA" id="ARBA00022692"/>
    </source>
</evidence>
<evidence type="ECO:0000256" key="2">
    <source>
        <dbReference type="ARBA" id="ARBA00022475"/>
    </source>
</evidence>
<feature type="domain" description="ABC3 transporter permease C-terminal" evidence="9">
    <location>
        <begin position="312"/>
        <end position="425"/>
    </location>
</feature>
<evidence type="ECO:0000256" key="5">
    <source>
        <dbReference type="ARBA" id="ARBA00023136"/>
    </source>
</evidence>
<evidence type="ECO:0000313" key="11">
    <source>
        <dbReference type="EMBL" id="TFU19781.1"/>
    </source>
</evidence>
<keyword evidence="2" id="KW-1003">Cell membrane</keyword>
<dbReference type="InterPro" id="IPR025857">
    <property type="entry name" value="MacB_PCD"/>
</dbReference>
<evidence type="ECO:0000259" key="10">
    <source>
        <dbReference type="Pfam" id="PF12704"/>
    </source>
</evidence>
<gene>
    <name evidence="11" type="ORF">E4U03_12170</name>
</gene>
<feature type="transmembrane region" description="Helical" evidence="8">
    <location>
        <begin position="308"/>
        <end position="334"/>
    </location>
</feature>
<dbReference type="PANTHER" id="PTHR30572:SF4">
    <property type="entry name" value="ABC TRANSPORTER PERMEASE YTRF"/>
    <property type="match status" value="1"/>
</dbReference>
<dbReference type="EMBL" id="SPQC01000072">
    <property type="protein sequence ID" value="TFU19781.1"/>
    <property type="molecule type" value="Genomic_DNA"/>
</dbReference>
<accession>A0A4Y9F1G2</accession>
<feature type="transmembrane region" description="Helical" evidence="8">
    <location>
        <begin position="21"/>
        <end position="45"/>
    </location>
</feature>
<name>A0A4Y9F1G2_9MICC</name>
<evidence type="ECO:0000256" key="1">
    <source>
        <dbReference type="ARBA" id="ARBA00004651"/>
    </source>
</evidence>
<comment type="caution">
    <text evidence="11">The sequence shown here is derived from an EMBL/GenBank/DDBJ whole genome shotgun (WGS) entry which is preliminary data.</text>
</comment>
<comment type="similarity">
    <text evidence="6">Belongs to the ABC-4 integral membrane protein family.</text>
</comment>
<dbReference type="Pfam" id="PF12704">
    <property type="entry name" value="MacB_PCD"/>
    <property type="match status" value="1"/>
</dbReference>
<organism evidence="11 12">
    <name type="scientific">Rothia nasimurium</name>
    <dbReference type="NCBI Taxonomy" id="85336"/>
    <lineage>
        <taxon>Bacteria</taxon>
        <taxon>Bacillati</taxon>
        <taxon>Actinomycetota</taxon>
        <taxon>Actinomycetes</taxon>
        <taxon>Micrococcales</taxon>
        <taxon>Micrococcaceae</taxon>
        <taxon>Rothia</taxon>
    </lineage>
</organism>
<evidence type="ECO:0000256" key="8">
    <source>
        <dbReference type="SAM" id="Phobius"/>
    </source>
</evidence>
<dbReference type="GO" id="GO:0022857">
    <property type="term" value="F:transmembrane transporter activity"/>
    <property type="evidence" value="ECO:0007669"/>
    <property type="project" value="TreeGrafter"/>
</dbReference>
<keyword evidence="4 8" id="KW-1133">Transmembrane helix</keyword>
<keyword evidence="5 8" id="KW-0472">Membrane</keyword>
<feature type="region of interest" description="Disordered" evidence="7">
    <location>
        <begin position="62"/>
        <end position="98"/>
    </location>
</feature>
<dbReference type="GO" id="GO:0005886">
    <property type="term" value="C:plasma membrane"/>
    <property type="evidence" value="ECO:0007669"/>
    <property type="project" value="UniProtKB-SubCell"/>
</dbReference>
<reference evidence="11 12" key="1">
    <citation type="submission" date="2019-03" db="EMBL/GenBank/DDBJ databases">
        <title>Diversity of the mouse oral microbiome.</title>
        <authorList>
            <person name="Joseph S."/>
            <person name="Aduse-Opoku J."/>
            <person name="Curtis M."/>
            <person name="Wade W."/>
            <person name="Hashim A."/>
        </authorList>
    </citation>
    <scope>NUCLEOTIDE SEQUENCE [LARGE SCALE GENOMIC DNA]</scope>
    <source>
        <strain evidence="12">irhom_31</strain>
    </source>
</reference>
<feature type="transmembrane region" description="Helical" evidence="8">
    <location>
        <begin position="355"/>
        <end position="375"/>
    </location>
</feature>
<feature type="compositionally biased region" description="Low complexity" evidence="7">
    <location>
        <begin position="70"/>
        <end position="81"/>
    </location>
</feature>
<comment type="subcellular location">
    <subcellularLocation>
        <location evidence="1">Cell membrane</location>
        <topology evidence="1">Multi-pass membrane protein</topology>
    </subcellularLocation>
</comment>
<dbReference type="OrthoDB" id="9780560at2"/>
<evidence type="ECO:0000256" key="6">
    <source>
        <dbReference type="ARBA" id="ARBA00038076"/>
    </source>
</evidence>
<feature type="domain" description="MacB-like periplasmic core" evidence="10">
    <location>
        <begin position="21"/>
        <end position="273"/>
    </location>
</feature>
<dbReference type="InterPro" id="IPR050250">
    <property type="entry name" value="Macrolide_Exporter_MacB"/>
</dbReference>
<dbReference type="AlphaFoldDB" id="A0A4Y9F1G2"/>
<dbReference type="Pfam" id="PF02687">
    <property type="entry name" value="FtsX"/>
    <property type="match status" value="1"/>
</dbReference>
<evidence type="ECO:0000256" key="4">
    <source>
        <dbReference type="ARBA" id="ARBA00022989"/>
    </source>
</evidence>
<evidence type="ECO:0000313" key="12">
    <source>
        <dbReference type="Proteomes" id="UP000297951"/>
    </source>
</evidence>
<evidence type="ECO:0000256" key="7">
    <source>
        <dbReference type="SAM" id="MobiDB-lite"/>
    </source>
</evidence>
<sequence>MNLRESLILALGSLRTNKMRSFLTLLGIIVGIVSVIAILTLGHALQVQTNRSIASSGANDLTVQVKGRPDPQASASPSSDPYGGLLGESGATPDTDSKFDMDDINLIKQVMGDSIAGIPIGDSSYGGSYMPLTANGKEASGSAKFVNEDALKLKPLEIVAGRNITAEDIKTSRKVAVISTETMNALYDGDPQKAIGNEITMDGTSGSMTGVVIGVYAPDTSGGIFAYTDTSAYYMPYTVASAVSDYETTEWSTITVRPSENADLGQTKAKLQAVLTQMYRSNDNFQAEIMDFSASTASFNQVLNNISMAISAIAGISLLVGGIGVMNIMLVTVTERTREIGIRKALGATRSAIRTQFVVEAMMVCLVGGILGVLLGGGLGMLGSNLMGLMVLPPFNAVLTSLGFSLAIGLFFGYYPANKAAKLDPIDALRYE</sequence>
<dbReference type="PANTHER" id="PTHR30572">
    <property type="entry name" value="MEMBRANE COMPONENT OF TRANSPORTER-RELATED"/>
    <property type="match status" value="1"/>
</dbReference>
<dbReference type="InterPro" id="IPR003838">
    <property type="entry name" value="ABC3_permease_C"/>
</dbReference>
<evidence type="ECO:0000259" key="9">
    <source>
        <dbReference type="Pfam" id="PF02687"/>
    </source>
</evidence>
<proteinExistence type="inferred from homology"/>
<dbReference type="RefSeq" id="WP_135013986.1">
    <property type="nucleotide sequence ID" value="NZ_JADGLK010000072.1"/>
</dbReference>
<dbReference type="Proteomes" id="UP000297951">
    <property type="component" value="Unassembled WGS sequence"/>
</dbReference>
<feature type="transmembrane region" description="Helical" evidence="8">
    <location>
        <begin position="395"/>
        <end position="415"/>
    </location>
</feature>
<protein>
    <submittedName>
        <fullName evidence="11">FtsX-like permease family protein</fullName>
    </submittedName>
</protein>